<evidence type="ECO:0000313" key="1">
    <source>
        <dbReference type="EMBL" id="HIR13975.1"/>
    </source>
</evidence>
<protein>
    <submittedName>
        <fullName evidence="1">Uncharacterized protein</fullName>
    </submittedName>
</protein>
<dbReference type="Pfam" id="PF20648">
    <property type="entry name" value="DUF6809"/>
    <property type="match status" value="1"/>
</dbReference>
<accession>A0A9D1ACR4</accession>
<name>A0A9D1ACR4_9FIRM</name>
<proteinExistence type="predicted"/>
<dbReference type="EMBL" id="DVGK01000099">
    <property type="protein sequence ID" value="HIR13975.1"/>
    <property type="molecule type" value="Genomic_DNA"/>
</dbReference>
<sequence>MEEDIIDQLYFGKVVPWEKQVEKSPEIKQYGDQVCEDIEYLRKLLDENGRKVLERLLDNGSEIERFQIKESFKDGFRLGMQLTAAGLHNQKQL</sequence>
<comment type="caution">
    <text evidence="1">The sequence shown here is derived from an EMBL/GenBank/DDBJ whole genome shotgun (WGS) entry which is preliminary data.</text>
</comment>
<reference evidence="1" key="1">
    <citation type="submission" date="2020-10" db="EMBL/GenBank/DDBJ databases">
        <authorList>
            <person name="Gilroy R."/>
        </authorList>
    </citation>
    <scope>NUCLEOTIDE SEQUENCE</scope>
    <source>
        <strain evidence="1">ChiSjej4B22-8148</strain>
    </source>
</reference>
<evidence type="ECO:0000313" key="2">
    <source>
        <dbReference type="Proteomes" id="UP000886757"/>
    </source>
</evidence>
<dbReference type="InterPro" id="IPR049215">
    <property type="entry name" value="DUF6809"/>
</dbReference>
<reference evidence="1" key="2">
    <citation type="journal article" date="2021" name="PeerJ">
        <title>Extensive microbial diversity within the chicken gut microbiome revealed by metagenomics and culture.</title>
        <authorList>
            <person name="Gilroy R."/>
            <person name="Ravi A."/>
            <person name="Getino M."/>
            <person name="Pursley I."/>
            <person name="Horton D.L."/>
            <person name="Alikhan N.F."/>
            <person name="Baker D."/>
            <person name="Gharbi K."/>
            <person name="Hall N."/>
            <person name="Watson M."/>
            <person name="Adriaenssens E.M."/>
            <person name="Foster-Nyarko E."/>
            <person name="Jarju S."/>
            <person name="Secka A."/>
            <person name="Antonio M."/>
            <person name="Oren A."/>
            <person name="Chaudhuri R.R."/>
            <person name="La Ragione R."/>
            <person name="Hildebrand F."/>
            <person name="Pallen M.J."/>
        </authorList>
    </citation>
    <scope>NUCLEOTIDE SEQUENCE</scope>
    <source>
        <strain evidence="1">ChiSjej4B22-8148</strain>
    </source>
</reference>
<dbReference type="AlphaFoldDB" id="A0A9D1ACR4"/>
<organism evidence="1 2">
    <name type="scientific">Candidatus Choladousia intestinavium</name>
    <dbReference type="NCBI Taxonomy" id="2840727"/>
    <lineage>
        <taxon>Bacteria</taxon>
        <taxon>Bacillati</taxon>
        <taxon>Bacillota</taxon>
        <taxon>Clostridia</taxon>
        <taxon>Lachnospirales</taxon>
        <taxon>Lachnospiraceae</taxon>
        <taxon>Lachnospiraceae incertae sedis</taxon>
        <taxon>Candidatus Choladousia</taxon>
    </lineage>
</organism>
<dbReference type="Proteomes" id="UP000886757">
    <property type="component" value="Unassembled WGS sequence"/>
</dbReference>
<gene>
    <name evidence="1" type="ORF">IAB31_08645</name>
</gene>